<dbReference type="AlphaFoldDB" id="A0A1I2HZ36"/>
<dbReference type="Pfam" id="PF14559">
    <property type="entry name" value="TPR_19"/>
    <property type="match status" value="1"/>
</dbReference>
<evidence type="ECO:0000256" key="2">
    <source>
        <dbReference type="ARBA" id="ARBA00022840"/>
    </source>
</evidence>
<dbReference type="GO" id="GO:0005524">
    <property type="term" value="F:ATP binding"/>
    <property type="evidence" value="ECO:0007669"/>
    <property type="project" value="UniProtKB-KW"/>
</dbReference>
<name>A0A1I2HZ36_9BACT</name>
<evidence type="ECO:0000256" key="1">
    <source>
        <dbReference type="ARBA" id="ARBA00022741"/>
    </source>
</evidence>
<dbReference type="InterPro" id="IPR017746">
    <property type="entry name" value="Cellulose_synthase_operon_BcsQ"/>
</dbReference>
<protein>
    <submittedName>
        <fullName evidence="3">CobQ/CobB/MinD/ParA nucleotide binding domain-containing protein</fullName>
    </submittedName>
</protein>
<dbReference type="OrthoDB" id="5419754at2"/>
<dbReference type="InterPro" id="IPR011990">
    <property type="entry name" value="TPR-like_helical_dom_sf"/>
</dbReference>
<dbReference type="SUPFAM" id="SSF48452">
    <property type="entry name" value="TPR-like"/>
    <property type="match status" value="1"/>
</dbReference>
<dbReference type="Gene3D" id="1.25.40.10">
    <property type="entry name" value="Tetratricopeptide repeat domain"/>
    <property type="match status" value="1"/>
</dbReference>
<dbReference type="NCBIfam" id="NF047398">
    <property type="entry name" value="AAA_KGGVGR"/>
    <property type="match status" value="1"/>
</dbReference>
<keyword evidence="2" id="KW-0067">ATP-binding</keyword>
<dbReference type="Gene3D" id="3.40.50.300">
    <property type="entry name" value="P-loop containing nucleotide triphosphate hydrolases"/>
    <property type="match status" value="1"/>
</dbReference>
<reference evidence="4" key="1">
    <citation type="submission" date="2016-10" db="EMBL/GenBank/DDBJ databases">
        <authorList>
            <person name="Varghese N."/>
            <person name="Submissions S."/>
        </authorList>
    </citation>
    <scope>NUCLEOTIDE SEQUENCE [LARGE SCALE GENOMIC DNA]</scope>
    <source>
        <strain evidence="4">ATCC 25963</strain>
    </source>
</reference>
<dbReference type="PANTHER" id="PTHR43384">
    <property type="entry name" value="SEPTUM SITE-DETERMINING PROTEIN MIND HOMOLOG, CHLOROPLASTIC-RELATED"/>
    <property type="match status" value="1"/>
</dbReference>
<keyword evidence="1" id="KW-0547">Nucleotide-binding</keyword>
<evidence type="ECO:0000313" key="4">
    <source>
        <dbReference type="Proteomes" id="UP000199400"/>
    </source>
</evidence>
<keyword evidence="4" id="KW-1185">Reference proteome</keyword>
<dbReference type="SUPFAM" id="SSF52540">
    <property type="entry name" value="P-loop containing nucleoside triphosphate hydrolases"/>
    <property type="match status" value="1"/>
</dbReference>
<dbReference type="GO" id="GO:0009898">
    <property type="term" value="C:cytoplasmic side of plasma membrane"/>
    <property type="evidence" value="ECO:0007669"/>
    <property type="project" value="TreeGrafter"/>
</dbReference>
<proteinExistence type="predicted"/>
<dbReference type="Pfam" id="PF06564">
    <property type="entry name" value="CBP_BcsQ"/>
    <property type="match status" value="1"/>
</dbReference>
<dbReference type="STRING" id="54.SAMN02745121_08333"/>
<organism evidence="3 4">
    <name type="scientific">Nannocystis exedens</name>
    <dbReference type="NCBI Taxonomy" id="54"/>
    <lineage>
        <taxon>Bacteria</taxon>
        <taxon>Pseudomonadati</taxon>
        <taxon>Myxococcota</taxon>
        <taxon>Polyangia</taxon>
        <taxon>Nannocystales</taxon>
        <taxon>Nannocystaceae</taxon>
        <taxon>Nannocystis</taxon>
    </lineage>
</organism>
<dbReference type="GO" id="GO:0016887">
    <property type="term" value="F:ATP hydrolysis activity"/>
    <property type="evidence" value="ECO:0007669"/>
    <property type="project" value="TreeGrafter"/>
</dbReference>
<accession>A0A1I2HZ36</accession>
<dbReference type="InterPro" id="IPR050625">
    <property type="entry name" value="ParA/MinD_ATPase"/>
</dbReference>
<gene>
    <name evidence="3" type="ORF">SAMN02745121_08333</name>
</gene>
<evidence type="ECO:0000313" key="3">
    <source>
        <dbReference type="EMBL" id="SFF35284.1"/>
    </source>
</evidence>
<dbReference type="GO" id="GO:0005829">
    <property type="term" value="C:cytosol"/>
    <property type="evidence" value="ECO:0007669"/>
    <property type="project" value="TreeGrafter"/>
</dbReference>
<dbReference type="Proteomes" id="UP000199400">
    <property type="component" value="Unassembled WGS sequence"/>
</dbReference>
<dbReference type="GO" id="GO:0051782">
    <property type="term" value="P:negative regulation of cell division"/>
    <property type="evidence" value="ECO:0007669"/>
    <property type="project" value="TreeGrafter"/>
</dbReference>
<dbReference type="InterPro" id="IPR027417">
    <property type="entry name" value="P-loop_NTPase"/>
</dbReference>
<dbReference type="PANTHER" id="PTHR43384:SF6">
    <property type="entry name" value="SEPTUM SITE-DETERMINING PROTEIN MIND HOMOLOG, CHLOROPLASTIC"/>
    <property type="match status" value="1"/>
</dbReference>
<dbReference type="RefSeq" id="WP_096325525.1">
    <property type="nucleotide sequence ID" value="NZ_FOMX01000039.1"/>
</dbReference>
<sequence length="567" mass="59875">MRTPSFIACWSAHGGVGRTLAVWGVGRVLAARGLRVLLVDLDLESPGLTRIVGSDGEGLVEWAVARGGVQALVERCVPLGEGLRVLPAGRLDASYWDRLDGWTAEARDVAWGELRRAIVAAEVADLVLIDAAAGASRAAERGVRALADRVVLFTALDRQHVAGTAELRRRCEEAGLATRVVGSPLPVGEDELRATREAAARAAGLELSLVVPQHPRVALDERASERGPLHAAHVELARVLLIDAGFEGRSILPAVAAAIADEAWPRVVSLMRLAKVIEPSGASLAVTLGWLREHAAPGASDPVFALLVEALPADAPVHASFATALHRAGNPLARGFYEKFLAEAPDHADMLGNFAAFLSDVCGEHDLAEACYQRALAIDGEDADHRGNYANFLALVRGDAARADAAYRETIARAPEDAHHLGNYANFRVSAFADMAGAEALYRRALAVEPDDGNLLGNFARLLFAEGRAAEGRELLARALDASEPASALRCELCFYAFAHAPELCPDALTQLLAALAAGVRSPGWDLAANVARARGDGHPQAELLATLAKVIADEAPQAALDAFARG</sequence>
<dbReference type="EMBL" id="FOMX01000051">
    <property type="protein sequence ID" value="SFF35284.1"/>
    <property type="molecule type" value="Genomic_DNA"/>
</dbReference>